<evidence type="ECO:0000256" key="2">
    <source>
        <dbReference type="SAM" id="SignalP"/>
    </source>
</evidence>
<dbReference type="OrthoDB" id="1734141at2759"/>
<organism evidence="3 4">
    <name type="scientific">Carpinus fangiana</name>
    <dbReference type="NCBI Taxonomy" id="176857"/>
    <lineage>
        <taxon>Eukaryota</taxon>
        <taxon>Viridiplantae</taxon>
        <taxon>Streptophyta</taxon>
        <taxon>Embryophyta</taxon>
        <taxon>Tracheophyta</taxon>
        <taxon>Spermatophyta</taxon>
        <taxon>Magnoliopsida</taxon>
        <taxon>eudicotyledons</taxon>
        <taxon>Gunneridae</taxon>
        <taxon>Pentapetalae</taxon>
        <taxon>rosids</taxon>
        <taxon>fabids</taxon>
        <taxon>Fagales</taxon>
        <taxon>Betulaceae</taxon>
        <taxon>Carpinus</taxon>
    </lineage>
</organism>
<feature type="compositionally biased region" description="Basic and acidic residues" evidence="1">
    <location>
        <begin position="86"/>
        <end position="95"/>
    </location>
</feature>
<feature type="compositionally biased region" description="Basic and acidic residues" evidence="1">
    <location>
        <begin position="62"/>
        <end position="73"/>
    </location>
</feature>
<keyword evidence="4" id="KW-1185">Reference proteome</keyword>
<keyword evidence="2" id="KW-0732">Signal</keyword>
<evidence type="ECO:0000256" key="1">
    <source>
        <dbReference type="SAM" id="MobiDB-lite"/>
    </source>
</evidence>
<reference evidence="3 4" key="1">
    <citation type="submission" date="2019-06" db="EMBL/GenBank/DDBJ databases">
        <title>A chromosomal-level reference genome of Carpinus fangiana (Coryloideae, Betulaceae).</title>
        <authorList>
            <person name="Yang X."/>
            <person name="Wang Z."/>
            <person name="Zhang L."/>
            <person name="Hao G."/>
            <person name="Liu J."/>
            <person name="Yang Y."/>
        </authorList>
    </citation>
    <scope>NUCLEOTIDE SEQUENCE [LARGE SCALE GENOMIC DNA]</scope>
    <source>
        <strain evidence="3">Cfa_2016G</strain>
        <tissue evidence="3">Leaf</tissue>
    </source>
</reference>
<feature type="signal peptide" evidence="2">
    <location>
        <begin position="1"/>
        <end position="24"/>
    </location>
</feature>
<dbReference type="EMBL" id="CM017323">
    <property type="protein sequence ID" value="KAE8022010.1"/>
    <property type="molecule type" value="Genomic_DNA"/>
</dbReference>
<feature type="region of interest" description="Disordered" evidence="1">
    <location>
        <begin position="62"/>
        <end position="105"/>
    </location>
</feature>
<proteinExistence type="predicted"/>
<accession>A0A5N6QYG8</accession>
<dbReference type="AlphaFoldDB" id="A0A5N6QYG8"/>
<feature type="chain" id="PRO_5024364905" evidence="2">
    <location>
        <begin position="25"/>
        <end position="105"/>
    </location>
</feature>
<sequence>MKTVVAFLTLLSLVVLFGGRDVVARKDIGGYWKNAMDSQAMPEAIQGRIDHPQTAGKGVRFAKDFDPESDASKNTHWSFRKWGKPHAGDLTHPEADNLPVTKPKP</sequence>
<protein>
    <submittedName>
        <fullName evidence="3">Uncharacterized protein</fullName>
    </submittedName>
</protein>
<gene>
    <name evidence="3" type="ORF">FH972_007851</name>
</gene>
<dbReference type="Proteomes" id="UP000327013">
    <property type="component" value="Chromosome 3"/>
</dbReference>
<name>A0A5N6QYG8_9ROSI</name>
<evidence type="ECO:0000313" key="4">
    <source>
        <dbReference type="Proteomes" id="UP000327013"/>
    </source>
</evidence>
<evidence type="ECO:0000313" key="3">
    <source>
        <dbReference type="EMBL" id="KAE8022010.1"/>
    </source>
</evidence>